<dbReference type="PROSITE" id="PS01091">
    <property type="entry name" value="TATD_3"/>
    <property type="match status" value="1"/>
</dbReference>
<keyword evidence="1" id="KW-0963">Cytoplasm</keyword>
<dbReference type="GO" id="GO:0046872">
    <property type="term" value="F:metal ion binding"/>
    <property type="evidence" value="ECO:0007669"/>
    <property type="project" value="UniProtKB-KW"/>
</dbReference>
<dbReference type="InterPro" id="IPR001130">
    <property type="entry name" value="TatD-like"/>
</dbReference>
<dbReference type="Proteomes" id="UP000319732">
    <property type="component" value="Unassembled WGS sequence"/>
</dbReference>
<dbReference type="AlphaFoldDB" id="A0A545TUZ6"/>
<dbReference type="SUPFAM" id="SSF51556">
    <property type="entry name" value="Metallo-dependent hydrolases"/>
    <property type="match status" value="1"/>
</dbReference>
<keyword evidence="5" id="KW-0269">Exonuclease</keyword>
<dbReference type="GO" id="GO:0004527">
    <property type="term" value="F:exonuclease activity"/>
    <property type="evidence" value="ECO:0007669"/>
    <property type="project" value="UniProtKB-KW"/>
</dbReference>
<keyword evidence="6" id="KW-0460">Magnesium</keyword>
<evidence type="ECO:0000256" key="6">
    <source>
        <dbReference type="ARBA" id="ARBA00022842"/>
    </source>
</evidence>
<dbReference type="InterPro" id="IPR018228">
    <property type="entry name" value="DNase_TatD-rel_CS"/>
</dbReference>
<dbReference type="CDD" id="cd01310">
    <property type="entry name" value="TatD_DNAse"/>
    <property type="match status" value="1"/>
</dbReference>
<dbReference type="RefSeq" id="WP_142904035.1">
    <property type="nucleotide sequence ID" value="NZ_ML660091.1"/>
</dbReference>
<gene>
    <name evidence="8" type="ORF">FKG94_09805</name>
</gene>
<dbReference type="InterPro" id="IPR050891">
    <property type="entry name" value="TatD-type_Hydrolase"/>
</dbReference>
<dbReference type="Gene3D" id="3.20.20.140">
    <property type="entry name" value="Metal-dependent hydrolases"/>
    <property type="match status" value="1"/>
</dbReference>
<evidence type="ECO:0000256" key="7">
    <source>
        <dbReference type="PIRSR" id="PIRSR005902-1"/>
    </source>
</evidence>
<dbReference type="OrthoDB" id="9810005at2"/>
<organism evidence="8 9">
    <name type="scientific">Exilibacterium tricleocarpae</name>
    <dbReference type="NCBI Taxonomy" id="2591008"/>
    <lineage>
        <taxon>Bacteria</taxon>
        <taxon>Pseudomonadati</taxon>
        <taxon>Pseudomonadota</taxon>
        <taxon>Gammaproteobacteria</taxon>
        <taxon>Cellvibrionales</taxon>
        <taxon>Cellvibrionaceae</taxon>
        <taxon>Exilibacterium</taxon>
    </lineage>
</organism>
<keyword evidence="2" id="KW-0540">Nuclease</keyword>
<keyword evidence="3 7" id="KW-0479">Metal-binding</keyword>
<proteinExistence type="predicted"/>
<feature type="binding site" evidence="7">
    <location>
        <position position="157"/>
    </location>
    <ligand>
        <name>a divalent metal cation</name>
        <dbReference type="ChEBI" id="CHEBI:60240"/>
        <label>2</label>
    </ligand>
</feature>
<evidence type="ECO:0000313" key="9">
    <source>
        <dbReference type="Proteomes" id="UP000319732"/>
    </source>
</evidence>
<dbReference type="Pfam" id="PF01026">
    <property type="entry name" value="TatD_DNase"/>
    <property type="match status" value="1"/>
</dbReference>
<dbReference type="FunFam" id="3.20.20.140:FF:000018">
    <property type="entry name" value="3'-5' ssDNA/RNA exonuclease TatD"/>
    <property type="match status" value="1"/>
</dbReference>
<name>A0A545TUZ6_9GAMM</name>
<dbReference type="InterPro" id="IPR032466">
    <property type="entry name" value="Metal_Hydrolase"/>
</dbReference>
<feature type="binding site" evidence="7">
    <location>
        <position position="132"/>
    </location>
    <ligand>
        <name>a divalent metal cation</name>
        <dbReference type="ChEBI" id="CHEBI:60240"/>
        <label>2</label>
    </ligand>
</feature>
<reference evidence="8 9" key="1">
    <citation type="submission" date="2019-06" db="EMBL/GenBank/DDBJ databases">
        <title>Whole genome sequence for Cellvibrionaceae sp. R142.</title>
        <authorList>
            <person name="Wang G."/>
        </authorList>
    </citation>
    <scope>NUCLEOTIDE SEQUENCE [LARGE SCALE GENOMIC DNA]</scope>
    <source>
        <strain evidence="8 9">R142</strain>
    </source>
</reference>
<keyword evidence="4 8" id="KW-0378">Hydrolase</keyword>
<evidence type="ECO:0000256" key="4">
    <source>
        <dbReference type="ARBA" id="ARBA00022801"/>
    </source>
</evidence>
<comment type="caution">
    <text evidence="8">The sequence shown here is derived from an EMBL/GenBank/DDBJ whole genome shotgun (WGS) entry which is preliminary data.</text>
</comment>
<feature type="binding site" evidence="7">
    <location>
        <position position="96"/>
    </location>
    <ligand>
        <name>a divalent metal cation</name>
        <dbReference type="ChEBI" id="CHEBI:60240"/>
        <label>1</label>
    </ligand>
</feature>
<evidence type="ECO:0000256" key="5">
    <source>
        <dbReference type="ARBA" id="ARBA00022839"/>
    </source>
</evidence>
<protein>
    <submittedName>
        <fullName evidence="8">Hydrolase TatD</fullName>
    </submittedName>
</protein>
<evidence type="ECO:0000256" key="3">
    <source>
        <dbReference type="ARBA" id="ARBA00022723"/>
    </source>
</evidence>
<dbReference type="PANTHER" id="PTHR10060:SF15">
    <property type="entry name" value="DEOXYRIBONUCLEASE TATDN1"/>
    <property type="match status" value="1"/>
</dbReference>
<dbReference type="EMBL" id="VHSG01000009">
    <property type="protein sequence ID" value="TQV80981.1"/>
    <property type="molecule type" value="Genomic_DNA"/>
</dbReference>
<dbReference type="PIRSF" id="PIRSF005902">
    <property type="entry name" value="DNase_TatD"/>
    <property type="match status" value="1"/>
</dbReference>
<dbReference type="PANTHER" id="PTHR10060">
    <property type="entry name" value="TATD FAMILY DEOXYRIBONUCLEASE"/>
    <property type="match status" value="1"/>
</dbReference>
<sequence length="263" mass="28692">MLPLIDIGVNLTNNRFAGDLDAVLNRAAGAGLEAVVITGTSLAASRAAAELCTQAPALPCYCTAGVHPHDAKTFTPDTATHLQQLAEQPAVVAIGETGLDFNRNFSPREQQIAAFEAQLALAADLQLPVFLHERDSHPEFESILKNYRDHLTDAVVHCFTGDKAALSAYLDLDLHIGVTGWICDERRGRELQQLVRHIPLTRLMLETDAPYLLPRSLSPKPKSGRNEPAFLPHVLAAVAQHRDEEPALVARATSATARRFFRL</sequence>
<evidence type="ECO:0000256" key="1">
    <source>
        <dbReference type="ARBA" id="ARBA00022490"/>
    </source>
</evidence>
<evidence type="ECO:0000313" key="8">
    <source>
        <dbReference type="EMBL" id="TQV80981.1"/>
    </source>
</evidence>
<evidence type="ECO:0000256" key="2">
    <source>
        <dbReference type="ARBA" id="ARBA00022722"/>
    </source>
</evidence>
<accession>A0A545TUZ6</accession>
<keyword evidence="9" id="KW-1185">Reference proteome</keyword>
<feature type="binding site" evidence="7">
    <location>
        <position position="208"/>
    </location>
    <ligand>
        <name>a divalent metal cation</name>
        <dbReference type="ChEBI" id="CHEBI:60240"/>
        <label>1</label>
    </ligand>
</feature>